<evidence type="ECO:0000313" key="4">
    <source>
        <dbReference type="Proteomes" id="UP000247465"/>
    </source>
</evidence>
<reference evidence="3 4" key="1">
    <citation type="submission" date="2018-06" db="EMBL/GenBank/DDBJ databases">
        <title>Draft Genome Sequence of a Novel Marine Bacterium Related to the Verrucomicrobia.</title>
        <authorList>
            <person name="Vosseberg J."/>
            <person name="Martijn J."/>
            <person name="Ettema T.J.G."/>
        </authorList>
    </citation>
    <scope>NUCLEOTIDE SEQUENCE [LARGE SCALE GENOMIC DNA]</scope>
    <source>
        <strain evidence="3">TARA_B100001123</strain>
    </source>
</reference>
<dbReference type="SUPFAM" id="SSF51735">
    <property type="entry name" value="NAD(P)-binding Rossmann-fold domains"/>
    <property type="match status" value="1"/>
</dbReference>
<feature type="domain" description="NAD-dependent epimerase/dehydratase" evidence="2">
    <location>
        <begin position="5"/>
        <end position="243"/>
    </location>
</feature>
<sequence>MNHYLVTGTAGFIGAATAKRLLELGHRVTGIDNLNDFYDVSLKEHRLQALREHQEFSYQTMDIEDFKGLQRLFENQSFDAVLNLAARANPVKSINDPNVYFSTNVQGTINLLRLMGRFDVRRFILASSSSVYAGHDPPFDEDMRVDHPISPYAASKRGAELIAYTYHYLHQINVAVLRYFTVFGPAGRPDMAPFRFVRWIAEGDAIEVFGDGSQSRDFTYIEDIVEGTIRSLEISGYEVLNLGGGRNPITINQLISIIEKQLAKCAIIHRTRRAEGDMNVTRADITKSKKLLDWEPTISVQEGIGKTIKWYKENRLLARRIRL</sequence>
<dbReference type="EMBL" id="CP029803">
    <property type="protein sequence ID" value="AWT60596.1"/>
    <property type="molecule type" value="Genomic_DNA"/>
</dbReference>
<dbReference type="Gene3D" id="3.40.50.720">
    <property type="entry name" value="NAD(P)-binding Rossmann-like Domain"/>
    <property type="match status" value="1"/>
</dbReference>
<gene>
    <name evidence="3" type="primary">wbgU_2</name>
    <name evidence="3" type="ORF">DF168_01811</name>
</gene>
<keyword evidence="3" id="KW-0413">Isomerase</keyword>
<dbReference type="EC" id="5.1.3.7" evidence="3"/>
<proteinExistence type="predicted"/>
<dbReference type="Proteomes" id="UP000247465">
    <property type="component" value="Chromosome"/>
</dbReference>
<evidence type="ECO:0000256" key="1">
    <source>
        <dbReference type="ARBA" id="ARBA00023027"/>
    </source>
</evidence>
<accession>A0A2Z4AHD5</accession>
<dbReference type="Pfam" id="PF01370">
    <property type="entry name" value="Epimerase"/>
    <property type="match status" value="1"/>
</dbReference>
<dbReference type="InterPro" id="IPR036291">
    <property type="entry name" value="NAD(P)-bd_dom_sf"/>
</dbReference>
<name>A0A2Z4AHD5_9BACT</name>
<dbReference type="GO" id="GO:0003974">
    <property type="term" value="F:UDP-N-acetylglucosamine 4-epimerase activity"/>
    <property type="evidence" value="ECO:0007669"/>
    <property type="project" value="UniProtKB-EC"/>
</dbReference>
<dbReference type="KEGG" id="mtar:DF168_01811"/>
<evidence type="ECO:0000259" key="2">
    <source>
        <dbReference type="Pfam" id="PF01370"/>
    </source>
</evidence>
<evidence type="ECO:0000313" key="3">
    <source>
        <dbReference type="EMBL" id="AWT60596.1"/>
    </source>
</evidence>
<dbReference type="AlphaFoldDB" id="A0A2Z4AHD5"/>
<dbReference type="InterPro" id="IPR001509">
    <property type="entry name" value="Epimerase_deHydtase"/>
</dbReference>
<dbReference type="PANTHER" id="PTHR43574">
    <property type="entry name" value="EPIMERASE-RELATED"/>
    <property type="match status" value="1"/>
</dbReference>
<protein>
    <submittedName>
        <fullName evidence="3">UDP-N-acetylglucosamine 4-epimerase</fullName>
        <ecNumber evidence="3">5.1.3.7</ecNumber>
    </submittedName>
</protein>
<keyword evidence="1" id="KW-0520">NAD</keyword>
<dbReference type="PRINTS" id="PR01713">
    <property type="entry name" value="NUCEPIMERASE"/>
</dbReference>
<organism evidence="3 4">
    <name type="scientific">Candidatus Moanibacter tarae</name>
    <dbReference type="NCBI Taxonomy" id="2200854"/>
    <lineage>
        <taxon>Bacteria</taxon>
        <taxon>Pseudomonadati</taxon>
        <taxon>Verrucomicrobiota</taxon>
        <taxon>Opitutia</taxon>
        <taxon>Puniceicoccales</taxon>
        <taxon>Puniceicoccales incertae sedis</taxon>
        <taxon>Candidatus Moanibacter</taxon>
    </lineage>
</organism>